<sequence>MTTIPDFPPAPAPGELVLAAFKRYQLTQDDWARFTRGVDAYVKNWRQVLKARKEAGSDVYISPAWEKPLSEQFTHESRRLKGIGQPEWRLWDAYAREFALAGM</sequence>
<name>A0ABT6RPK8_9ACTN</name>
<dbReference type="EMBL" id="JASCIR010000005">
    <property type="protein sequence ID" value="MDI3386357.1"/>
    <property type="molecule type" value="Genomic_DNA"/>
</dbReference>
<comment type="caution">
    <text evidence="1">The sequence shown here is derived from an EMBL/GenBank/DDBJ whole genome shotgun (WGS) entry which is preliminary data.</text>
</comment>
<organism evidence="1 2">
    <name type="scientific">Streptomyces solicavernae</name>
    <dbReference type="NCBI Taxonomy" id="3043614"/>
    <lineage>
        <taxon>Bacteria</taxon>
        <taxon>Bacillati</taxon>
        <taxon>Actinomycetota</taxon>
        <taxon>Actinomycetes</taxon>
        <taxon>Kitasatosporales</taxon>
        <taxon>Streptomycetaceae</taxon>
        <taxon>Streptomyces</taxon>
    </lineage>
</organism>
<proteinExistence type="predicted"/>
<protein>
    <submittedName>
        <fullName evidence="1">Uncharacterized protein</fullName>
    </submittedName>
</protein>
<gene>
    <name evidence="1" type="ORF">QIS99_09030</name>
</gene>
<accession>A0ABT6RPK8</accession>
<evidence type="ECO:0000313" key="2">
    <source>
        <dbReference type="Proteomes" id="UP001224661"/>
    </source>
</evidence>
<evidence type="ECO:0000313" key="1">
    <source>
        <dbReference type="EMBL" id="MDI3386357.1"/>
    </source>
</evidence>
<reference evidence="1 2" key="1">
    <citation type="submission" date="2023-05" db="EMBL/GenBank/DDBJ databases">
        <title>Draft genome sequence of Streptomyces sp. B-S-A8 isolated from a cave soil in Thailand.</title>
        <authorList>
            <person name="Chamroensaksri N."/>
            <person name="Muangham S."/>
        </authorList>
    </citation>
    <scope>NUCLEOTIDE SEQUENCE [LARGE SCALE GENOMIC DNA]</scope>
    <source>
        <strain evidence="1 2">B-S-A8</strain>
    </source>
</reference>
<dbReference type="Proteomes" id="UP001224661">
    <property type="component" value="Unassembled WGS sequence"/>
</dbReference>
<dbReference type="RefSeq" id="WP_282512169.1">
    <property type="nucleotide sequence ID" value="NZ_JASCIR010000005.1"/>
</dbReference>
<keyword evidence="2" id="KW-1185">Reference proteome</keyword>